<keyword evidence="1" id="KW-0472">Membrane</keyword>
<evidence type="ECO:0000256" key="1">
    <source>
        <dbReference type="SAM" id="Phobius"/>
    </source>
</evidence>
<dbReference type="EMBL" id="AP029612">
    <property type="protein sequence ID" value="BFG71418.1"/>
    <property type="molecule type" value="Genomic_DNA"/>
</dbReference>
<dbReference type="AlphaFoldDB" id="A0AAT9GLM6"/>
<proteinExistence type="predicted"/>
<reference evidence="2" key="1">
    <citation type="submission" date="2024-02" db="EMBL/GenBank/DDBJ databases">
        <title>Sediminibacterium planktonica sp. nov. and Sediminibacterium longus sp. nov., isolated from surface lake and river water.</title>
        <authorList>
            <person name="Watanabe K."/>
            <person name="Takemine S."/>
            <person name="Ishii Y."/>
            <person name="Ogata Y."/>
            <person name="Shindo C."/>
            <person name="Suda W."/>
        </authorList>
    </citation>
    <scope>NUCLEOTIDE SEQUENCE</scope>
    <source>
        <strain evidence="2">KACHI17</strain>
    </source>
</reference>
<feature type="transmembrane region" description="Helical" evidence="1">
    <location>
        <begin position="41"/>
        <end position="59"/>
    </location>
</feature>
<name>A0AAT9GLM6_9BACT</name>
<feature type="transmembrane region" description="Helical" evidence="1">
    <location>
        <begin position="100"/>
        <end position="117"/>
    </location>
</feature>
<accession>A0AAT9GLM6</accession>
<feature type="transmembrane region" description="Helical" evidence="1">
    <location>
        <begin position="71"/>
        <end position="88"/>
    </location>
</feature>
<protein>
    <recommendedName>
        <fullName evidence="3">VanZ-like domain-containing protein</fullName>
    </recommendedName>
</protein>
<evidence type="ECO:0000313" key="2">
    <source>
        <dbReference type="EMBL" id="BFG71418.1"/>
    </source>
</evidence>
<keyword evidence="1" id="KW-1133">Transmembrane helix</keyword>
<keyword evidence="1" id="KW-0812">Transmembrane</keyword>
<dbReference type="RefSeq" id="WP_353549051.1">
    <property type="nucleotide sequence ID" value="NZ_AP029612.1"/>
</dbReference>
<gene>
    <name evidence="2" type="ORF">KACHI17_22990</name>
</gene>
<organism evidence="2">
    <name type="scientific">Sediminibacterium sp. KACHI17</name>
    <dbReference type="NCBI Taxonomy" id="1751071"/>
    <lineage>
        <taxon>Bacteria</taxon>
        <taxon>Pseudomonadati</taxon>
        <taxon>Bacteroidota</taxon>
        <taxon>Chitinophagia</taxon>
        <taxon>Chitinophagales</taxon>
        <taxon>Chitinophagaceae</taxon>
        <taxon>Sediminibacterium</taxon>
    </lineage>
</organism>
<evidence type="ECO:0008006" key="3">
    <source>
        <dbReference type="Google" id="ProtNLM"/>
    </source>
</evidence>
<sequence length="133" mass="15400">MPLKKISKQIMIIGTLVIWTIKFLVRPFLHIDPAFKPLIGLAPNLIGSFLLPFGACWFFQRFFRLENDRDLNITCCFGLLLVVINEYLQLIPVFGRTFDYLDILSSVIGVFFGHLSFRRLMVRYAVIPQKTTT</sequence>
<feature type="transmembrane region" description="Helical" evidence="1">
    <location>
        <begin position="12"/>
        <end position="29"/>
    </location>
</feature>